<evidence type="ECO:0000313" key="2">
    <source>
        <dbReference type="EMBL" id="KGA29809.1"/>
    </source>
</evidence>
<keyword evidence="4" id="KW-1185">Reference proteome</keyword>
<proteinExistence type="predicted"/>
<accession>A0AAW3EP86</accession>
<dbReference type="AlphaFoldDB" id="A0AAW3EP86"/>
<dbReference type="Proteomes" id="UP000029436">
    <property type="component" value="Unassembled WGS sequence"/>
</dbReference>
<sequence length="111" mass="12677">MEYQSIRLNVNEGFQKLCAKHDLTLSKTECFSASTTMKDIIDFVYQVKDANVHLALLAYIAVEWLKGRKGRKIHIAIENEKLKEITAENVSKEELESILTKTVALFTNESE</sequence>
<dbReference type="RefSeq" id="WP_005967865.1">
    <property type="nucleotide sequence ID" value="NZ_JQHP01000001.1"/>
</dbReference>
<dbReference type="Proteomes" id="UP000029257">
    <property type="component" value="Unassembled WGS sequence"/>
</dbReference>
<evidence type="ECO:0000313" key="1">
    <source>
        <dbReference type="EMBL" id="KFX09607.1"/>
    </source>
</evidence>
<evidence type="ECO:0000313" key="4">
    <source>
        <dbReference type="Proteomes" id="UP000029436"/>
    </source>
</evidence>
<comment type="caution">
    <text evidence="1">The sequence shown here is derived from an EMBL/GenBank/DDBJ whole genome shotgun (WGS) entry which is preliminary data.</text>
</comment>
<name>A0AAW3EP86_9GAMM</name>
<dbReference type="EMBL" id="JQHP01000001">
    <property type="protein sequence ID" value="KFX09607.1"/>
    <property type="molecule type" value="Genomic_DNA"/>
</dbReference>
<gene>
    <name evidence="1" type="ORF">JV38_01370</name>
    <name evidence="2" type="ORF">KU73_05095</name>
</gene>
<evidence type="ECO:0000313" key="3">
    <source>
        <dbReference type="Proteomes" id="UP000029257"/>
    </source>
</evidence>
<dbReference type="EMBL" id="JQOH01000002">
    <property type="protein sequence ID" value="KGA29809.1"/>
    <property type="molecule type" value="Genomic_DNA"/>
</dbReference>
<organism evidence="1 3">
    <name type="scientific">Pectobacterium wasabiae</name>
    <dbReference type="NCBI Taxonomy" id="55208"/>
    <lineage>
        <taxon>Bacteria</taxon>
        <taxon>Pseudomonadati</taxon>
        <taxon>Pseudomonadota</taxon>
        <taxon>Gammaproteobacteria</taxon>
        <taxon>Enterobacterales</taxon>
        <taxon>Pectobacteriaceae</taxon>
        <taxon>Pectobacterium</taxon>
    </lineage>
</organism>
<reference evidence="3 4" key="1">
    <citation type="submission" date="2014-08" db="EMBL/GenBank/DDBJ databases">
        <title>Genome sequences of NCPPB Pectobacterium isolates.</title>
        <authorList>
            <person name="Glover R.H."/>
            <person name="Sapp M."/>
            <person name="Elphinstone J."/>
        </authorList>
    </citation>
    <scope>NUCLEOTIDE SEQUENCE [LARGE SCALE GENOMIC DNA]</scope>
    <source>
        <strain evidence="1 3">NCPPB 3701</strain>
        <strain evidence="2 4">NCPPB3702</strain>
    </source>
</reference>
<protein>
    <submittedName>
        <fullName evidence="1">Uncharacterized protein</fullName>
    </submittedName>
</protein>